<keyword evidence="2" id="KW-1185">Reference proteome</keyword>
<comment type="caution">
    <text evidence="1">The sequence shown here is derived from an EMBL/GenBank/DDBJ whole genome shotgun (WGS) entry which is preliminary data.</text>
</comment>
<protein>
    <submittedName>
        <fullName evidence="1">Uncharacterized protein</fullName>
    </submittedName>
</protein>
<evidence type="ECO:0000313" key="1">
    <source>
        <dbReference type="EMBL" id="GBP26490.1"/>
    </source>
</evidence>
<reference evidence="1 2" key="1">
    <citation type="journal article" date="2019" name="Commun. Biol.">
        <title>The bagworm genome reveals a unique fibroin gene that provides high tensile strength.</title>
        <authorList>
            <person name="Kono N."/>
            <person name="Nakamura H."/>
            <person name="Ohtoshi R."/>
            <person name="Tomita M."/>
            <person name="Numata K."/>
            <person name="Arakawa K."/>
        </authorList>
    </citation>
    <scope>NUCLEOTIDE SEQUENCE [LARGE SCALE GENOMIC DNA]</scope>
</reference>
<proteinExistence type="predicted"/>
<accession>A0A4C1UJZ1</accession>
<dbReference type="EMBL" id="BGZK01000181">
    <property type="protein sequence ID" value="GBP26490.1"/>
    <property type="molecule type" value="Genomic_DNA"/>
</dbReference>
<gene>
    <name evidence="1" type="ORF">EVAR_85992_1</name>
</gene>
<organism evidence="1 2">
    <name type="scientific">Eumeta variegata</name>
    <name type="common">Bagworm moth</name>
    <name type="synonym">Eumeta japonica</name>
    <dbReference type="NCBI Taxonomy" id="151549"/>
    <lineage>
        <taxon>Eukaryota</taxon>
        <taxon>Metazoa</taxon>
        <taxon>Ecdysozoa</taxon>
        <taxon>Arthropoda</taxon>
        <taxon>Hexapoda</taxon>
        <taxon>Insecta</taxon>
        <taxon>Pterygota</taxon>
        <taxon>Neoptera</taxon>
        <taxon>Endopterygota</taxon>
        <taxon>Lepidoptera</taxon>
        <taxon>Glossata</taxon>
        <taxon>Ditrysia</taxon>
        <taxon>Tineoidea</taxon>
        <taxon>Psychidae</taxon>
        <taxon>Oiketicinae</taxon>
        <taxon>Eumeta</taxon>
    </lineage>
</organism>
<dbReference type="Proteomes" id="UP000299102">
    <property type="component" value="Unassembled WGS sequence"/>
</dbReference>
<name>A0A4C1UJZ1_EUMVA</name>
<sequence length="101" mass="11799">MKKGVRAAPMTDRASHEAVSVLGHSKLRIGTNMIVKFDEFVYPTGRCRRSTGRACPNDLYCRSLMTPTGYMWFRRFRQINKMYIVKLLEPVDRARTSRLVW</sequence>
<dbReference type="AlphaFoldDB" id="A0A4C1UJZ1"/>
<evidence type="ECO:0000313" key="2">
    <source>
        <dbReference type="Proteomes" id="UP000299102"/>
    </source>
</evidence>